<dbReference type="RefSeq" id="WP_267561895.1">
    <property type="nucleotide sequence ID" value="NZ_JAPNTZ010000002.1"/>
</dbReference>
<dbReference type="SUPFAM" id="SSF55144">
    <property type="entry name" value="LigT-like"/>
    <property type="match status" value="1"/>
</dbReference>
<organism evidence="3 4">
    <name type="scientific">Paractinoplanes pyxinae</name>
    <dbReference type="NCBI Taxonomy" id="2997416"/>
    <lineage>
        <taxon>Bacteria</taxon>
        <taxon>Bacillati</taxon>
        <taxon>Actinomycetota</taxon>
        <taxon>Actinomycetes</taxon>
        <taxon>Micromonosporales</taxon>
        <taxon>Micromonosporaceae</taxon>
        <taxon>Paractinoplanes</taxon>
    </lineage>
</organism>
<reference evidence="3" key="1">
    <citation type="submission" date="2022-11" db="EMBL/GenBank/DDBJ databases">
        <authorList>
            <person name="Somphong A."/>
            <person name="Phongsopitanun W."/>
        </authorList>
    </citation>
    <scope>NUCLEOTIDE SEQUENCE</scope>
    <source>
        <strain evidence="3">Pm04-4</strain>
    </source>
</reference>
<dbReference type="PANTHER" id="PTHR35561">
    <property type="entry name" value="RNA 2',3'-CYCLIC PHOSPHODIESTERASE"/>
    <property type="match status" value="1"/>
</dbReference>
<dbReference type="PANTHER" id="PTHR35561:SF1">
    <property type="entry name" value="RNA 2',3'-CYCLIC PHOSPHODIESTERASE"/>
    <property type="match status" value="1"/>
</dbReference>
<comment type="catalytic activity">
    <reaction evidence="2">
        <text>a 3'-end 2',3'-cyclophospho-ribonucleotide-RNA + H2O = a 3'-end 2'-phospho-ribonucleotide-RNA + H(+)</text>
        <dbReference type="Rhea" id="RHEA:11828"/>
        <dbReference type="Rhea" id="RHEA-COMP:10464"/>
        <dbReference type="Rhea" id="RHEA-COMP:17353"/>
        <dbReference type="ChEBI" id="CHEBI:15377"/>
        <dbReference type="ChEBI" id="CHEBI:15378"/>
        <dbReference type="ChEBI" id="CHEBI:83064"/>
        <dbReference type="ChEBI" id="CHEBI:173113"/>
        <dbReference type="EC" id="3.1.4.58"/>
    </reaction>
</comment>
<dbReference type="Pfam" id="PF13563">
    <property type="entry name" value="2_5_RNA_ligase2"/>
    <property type="match status" value="1"/>
</dbReference>
<dbReference type="HAMAP" id="MF_01940">
    <property type="entry name" value="RNA_CPDase"/>
    <property type="match status" value="1"/>
</dbReference>
<sequence>MGRRPLRGRSRGPRVVLTRLFVGIFPPASPLEALRGVLPPASRLTPVEKWHLTLVFLGDAPPSTVAPVLADVPSPGPFELRLSGGGQFGSAAWAGVEGDLAQLAELREDVREALTLGGFPSDDRPFRPHLTVSYHSDGALRRALAAHEGAPWPVTSFELMSSSEGRYERLASWPL</sequence>
<name>A0ABT4AT95_9ACTN</name>
<feature type="short sequence motif" description="HXTX 2" evidence="2">
    <location>
        <begin position="129"/>
        <end position="132"/>
    </location>
</feature>
<keyword evidence="1 2" id="KW-0378">Hydrolase</keyword>
<dbReference type="InterPro" id="IPR009097">
    <property type="entry name" value="Cyclic_Pdiesterase"/>
</dbReference>
<dbReference type="InterPro" id="IPR004175">
    <property type="entry name" value="RNA_CPDase"/>
</dbReference>
<dbReference type="Gene3D" id="3.90.1140.10">
    <property type="entry name" value="Cyclic phosphodiesterase"/>
    <property type="match status" value="1"/>
</dbReference>
<gene>
    <name evidence="3" type="primary">thpR</name>
    <name evidence="3" type="ORF">OWR29_05595</name>
</gene>
<dbReference type="EC" id="3.1.4.58" evidence="2"/>
<evidence type="ECO:0000256" key="1">
    <source>
        <dbReference type="ARBA" id="ARBA00022801"/>
    </source>
</evidence>
<comment type="caution">
    <text evidence="3">The sequence shown here is derived from an EMBL/GenBank/DDBJ whole genome shotgun (WGS) entry which is preliminary data.</text>
</comment>
<dbReference type="NCBIfam" id="TIGR02258">
    <property type="entry name" value="2_5_ligase"/>
    <property type="match status" value="1"/>
</dbReference>
<feature type="active site" description="Proton donor" evidence="2">
    <location>
        <position position="51"/>
    </location>
</feature>
<evidence type="ECO:0000256" key="2">
    <source>
        <dbReference type="HAMAP-Rule" id="MF_01940"/>
    </source>
</evidence>
<feature type="active site" description="Proton acceptor" evidence="2">
    <location>
        <position position="129"/>
    </location>
</feature>
<dbReference type="EMBL" id="JAPNTZ010000002">
    <property type="protein sequence ID" value="MCY1137465.1"/>
    <property type="molecule type" value="Genomic_DNA"/>
</dbReference>
<comment type="function">
    <text evidence="2">Hydrolyzes RNA 2',3'-cyclic phosphodiester to an RNA 2'-phosphomonoester.</text>
</comment>
<accession>A0ABT4AT95</accession>
<proteinExistence type="inferred from homology"/>
<protein>
    <recommendedName>
        <fullName evidence="2">RNA 2',3'-cyclic phosphodiesterase</fullName>
        <shortName evidence="2">RNA 2',3'-CPDase</shortName>
        <ecNumber evidence="2">3.1.4.58</ecNumber>
    </recommendedName>
</protein>
<comment type="similarity">
    <text evidence="2">Belongs to the 2H phosphoesterase superfamily. ThpR family.</text>
</comment>
<evidence type="ECO:0000313" key="4">
    <source>
        <dbReference type="Proteomes" id="UP001151002"/>
    </source>
</evidence>
<dbReference type="Proteomes" id="UP001151002">
    <property type="component" value="Unassembled WGS sequence"/>
</dbReference>
<feature type="short sequence motif" description="HXTX 1" evidence="2">
    <location>
        <begin position="51"/>
        <end position="54"/>
    </location>
</feature>
<keyword evidence="4" id="KW-1185">Reference proteome</keyword>
<evidence type="ECO:0000313" key="3">
    <source>
        <dbReference type="EMBL" id="MCY1137465.1"/>
    </source>
</evidence>